<dbReference type="InterPro" id="IPR011006">
    <property type="entry name" value="CheY-like_superfamily"/>
</dbReference>
<evidence type="ECO:0000256" key="1">
    <source>
        <dbReference type="PROSITE-ProRule" id="PRU00169"/>
    </source>
</evidence>
<dbReference type="InterPro" id="IPR001633">
    <property type="entry name" value="EAL_dom"/>
</dbReference>
<dbReference type="AlphaFoldDB" id="A0A318TH53"/>
<proteinExistence type="predicted"/>
<dbReference type="SMART" id="SM00052">
    <property type="entry name" value="EAL"/>
    <property type="match status" value="1"/>
</dbReference>
<dbReference type="GO" id="GO:0000160">
    <property type="term" value="P:phosphorelay signal transduction system"/>
    <property type="evidence" value="ECO:0007669"/>
    <property type="project" value="InterPro"/>
</dbReference>
<dbReference type="PROSITE" id="PS50883">
    <property type="entry name" value="EAL"/>
    <property type="match status" value="1"/>
</dbReference>
<dbReference type="OrthoDB" id="9814202at2"/>
<feature type="domain" description="EAL" evidence="3">
    <location>
        <begin position="146"/>
        <end position="399"/>
    </location>
</feature>
<dbReference type="GO" id="GO:0071111">
    <property type="term" value="F:cyclic-guanylate-specific phosphodiesterase activity"/>
    <property type="evidence" value="ECO:0007669"/>
    <property type="project" value="InterPro"/>
</dbReference>
<feature type="modified residue" description="4-aspartylphosphate" evidence="1">
    <location>
        <position position="61"/>
    </location>
</feature>
<organism evidence="4 5">
    <name type="scientific">Rhodopseudomonas faecalis</name>
    <dbReference type="NCBI Taxonomy" id="99655"/>
    <lineage>
        <taxon>Bacteria</taxon>
        <taxon>Pseudomonadati</taxon>
        <taxon>Pseudomonadota</taxon>
        <taxon>Alphaproteobacteria</taxon>
        <taxon>Hyphomicrobiales</taxon>
        <taxon>Nitrobacteraceae</taxon>
        <taxon>Rhodopseudomonas</taxon>
    </lineage>
</organism>
<dbReference type="Gene3D" id="3.20.20.450">
    <property type="entry name" value="EAL domain"/>
    <property type="match status" value="1"/>
</dbReference>
<dbReference type="PROSITE" id="PS50110">
    <property type="entry name" value="RESPONSE_REGULATORY"/>
    <property type="match status" value="1"/>
</dbReference>
<gene>
    <name evidence="4" type="ORF">BJ122_108147</name>
</gene>
<keyword evidence="5" id="KW-1185">Reference proteome</keyword>
<dbReference type="InterPro" id="IPR050706">
    <property type="entry name" value="Cyclic-di-GMP_PDE-like"/>
</dbReference>
<dbReference type="RefSeq" id="WP_110780708.1">
    <property type="nucleotide sequence ID" value="NZ_QJTI01000008.1"/>
</dbReference>
<reference evidence="4 5" key="1">
    <citation type="submission" date="2018-06" db="EMBL/GenBank/DDBJ databases">
        <title>Genomic Encyclopedia of Archaeal and Bacterial Type Strains, Phase II (KMG-II): from individual species to whole genera.</title>
        <authorList>
            <person name="Goeker M."/>
        </authorList>
    </citation>
    <scope>NUCLEOTIDE SEQUENCE [LARGE SCALE GENOMIC DNA]</scope>
    <source>
        <strain evidence="4 5">JCM 11668</strain>
    </source>
</reference>
<evidence type="ECO:0000313" key="5">
    <source>
        <dbReference type="Proteomes" id="UP000248148"/>
    </source>
</evidence>
<dbReference type="Gene3D" id="3.40.50.2300">
    <property type="match status" value="1"/>
</dbReference>
<comment type="caution">
    <text evidence="4">The sequence shown here is derived from an EMBL/GenBank/DDBJ whole genome shotgun (WGS) entry which is preliminary data.</text>
</comment>
<name>A0A318TH53_9BRAD</name>
<dbReference type="InterPro" id="IPR001789">
    <property type="entry name" value="Sig_transdc_resp-reg_receiver"/>
</dbReference>
<dbReference type="SUPFAM" id="SSF141868">
    <property type="entry name" value="EAL domain-like"/>
    <property type="match status" value="1"/>
</dbReference>
<dbReference type="Pfam" id="PF00563">
    <property type="entry name" value="EAL"/>
    <property type="match status" value="1"/>
</dbReference>
<protein>
    <submittedName>
        <fullName evidence="4">Response regulator receiver modulated diguanylate phosphodiesterase</fullName>
    </submittedName>
</protein>
<dbReference type="SUPFAM" id="SSF52172">
    <property type="entry name" value="CheY-like"/>
    <property type="match status" value="1"/>
</dbReference>
<dbReference type="EMBL" id="QJTI01000008">
    <property type="protein sequence ID" value="PYF03217.1"/>
    <property type="molecule type" value="Genomic_DNA"/>
</dbReference>
<dbReference type="Proteomes" id="UP000248148">
    <property type="component" value="Unassembled WGS sequence"/>
</dbReference>
<evidence type="ECO:0000259" key="2">
    <source>
        <dbReference type="PROSITE" id="PS50110"/>
    </source>
</evidence>
<accession>A0A318TH53</accession>
<dbReference type="PANTHER" id="PTHR33121">
    <property type="entry name" value="CYCLIC DI-GMP PHOSPHODIESTERASE PDEF"/>
    <property type="match status" value="1"/>
</dbReference>
<dbReference type="CDD" id="cd01948">
    <property type="entry name" value="EAL"/>
    <property type="match status" value="1"/>
</dbReference>
<feature type="domain" description="Response regulatory" evidence="2">
    <location>
        <begin position="12"/>
        <end position="129"/>
    </location>
</feature>
<dbReference type="InterPro" id="IPR035919">
    <property type="entry name" value="EAL_sf"/>
</dbReference>
<sequence>MPDSTIVQPKQSVLIVDDDPIQGQLIKDVCSRIGYAAVFAQSYESAAAALTSHRFSHVTIDLALGERDGIELIRLLSGLPEMPRVIVISGCEQRILNAAVRLAHSAGACDAVSLPKPIELKALREALMVQPCDCKSMRCAEPRKTDVITIDDLKEGFANGEIFAMFQPKILLTTGKLVGCEALARWNSPKFGMVAPDRFISLAEEAGLIKPLTLLMLREATELTRDLLPTVPGFSAAVNFSATLLADPTVPEDVETILVDRKVPGSSLMIEVTETTAMSDVAKAMDTLLRLRIKGFGISMDDFGTGYSSMSVLAQMPFCELKIDRTFIKGCLVDQDLWKVVTSAVAIARAYNMKAVAEGIEDLETLWALESIGCHIGQGYAISKALPRSEFLQWTDNWERRVRDSLLRIPERKHA</sequence>
<dbReference type="Pfam" id="PF00072">
    <property type="entry name" value="Response_reg"/>
    <property type="match status" value="1"/>
</dbReference>
<evidence type="ECO:0000313" key="4">
    <source>
        <dbReference type="EMBL" id="PYF03217.1"/>
    </source>
</evidence>
<keyword evidence="1" id="KW-0597">Phosphoprotein</keyword>
<evidence type="ECO:0000259" key="3">
    <source>
        <dbReference type="PROSITE" id="PS50883"/>
    </source>
</evidence>
<dbReference type="PANTHER" id="PTHR33121:SF71">
    <property type="entry name" value="OXYGEN SENSOR PROTEIN DOSP"/>
    <property type="match status" value="1"/>
</dbReference>
<dbReference type="SMART" id="SM00448">
    <property type="entry name" value="REC"/>
    <property type="match status" value="1"/>
</dbReference>